<dbReference type="AlphaFoldDB" id="A0A165Y5B2"/>
<evidence type="ECO:0000256" key="7">
    <source>
        <dbReference type="ARBA" id="ARBA00023242"/>
    </source>
</evidence>
<dbReference type="InterPro" id="IPR040122">
    <property type="entry name" value="Importin_beta"/>
</dbReference>
<dbReference type="GO" id="GO:0006606">
    <property type="term" value="P:protein import into nucleus"/>
    <property type="evidence" value="ECO:0007669"/>
    <property type="project" value="InterPro"/>
</dbReference>
<evidence type="ECO:0000256" key="6">
    <source>
        <dbReference type="ARBA" id="ARBA00022927"/>
    </source>
</evidence>
<evidence type="ECO:0000256" key="2">
    <source>
        <dbReference type="ARBA" id="ARBA00004496"/>
    </source>
</evidence>
<dbReference type="InterPro" id="IPR001494">
    <property type="entry name" value="Importin-beta_N"/>
</dbReference>
<dbReference type="Gene3D" id="1.25.10.10">
    <property type="entry name" value="Leucine-rich Repeat Variant"/>
    <property type="match status" value="1"/>
</dbReference>
<evidence type="ECO:0000313" key="10">
    <source>
        <dbReference type="EMBL" id="KZT32896.1"/>
    </source>
</evidence>
<feature type="repeat" description="HEAT" evidence="8">
    <location>
        <begin position="390"/>
        <end position="428"/>
    </location>
</feature>
<dbReference type="STRING" id="1314776.A0A165Y5B2"/>
<keyword evidence="6" id="KW-0653">Protein transport</keyword>
<dbReference type="InterPro" id="IPR016024">
    <property type="entry name" value="ARM-type_fold"/>
</dbReference>
<keyword evidence="3" id="KW-0813">Transport</keyword>
<dbReference type="Pfam" id="PF13513">
    <property type="entry name" value="HEAT_EZ"/>
    <property type="match status" value="1"/>
</dbReference>
<evidence type="ECO:0000256" key="8">
    <source>
        <dbReference type="PROSITE-ProRule" id="PRU00103"/>
    </source>
</evidence>
<reference evidence="10 11" key="1">
    <citation type="journal article" date="2016" name="Mol. Biol. Evol.">
        <title>Comparative Genomics of Early-Diverging Mushroom-Forming Fungi Provides Insights into the Origins of Lignocellulose Decay Capabilities.</title>
        <authorList>
            <person name="Nagy L.G."/>
            <person name="Riley R."/>
            <person name="Tritt A."/>
            <person name="Adam C."/>
            <person name="Daum C."/>
            <person name="Floudas D."/>
            <person name="Sun H."/>
            <person name="Yadav J.S."/>
            <person name="Pangilinan J."/>
            <person name="Larsson K.H."/>
            <person name="Matsuura K."/>
            <person name="Barry K."/>
            <person name="Labutti K."/>
            <person name="Kuo R."/>
            <person name="Ohm R.A."/>
            <person name="Bhattacharya S.S."/>
            <person name="Shirouzu T."/>
            <person name="Yoshinaga Y."/>
            <person name="Martin F.M."/>
            <person name="Grigoriev I.V."/>
            <person name="Hibbett D.S."/>
        </authorList>
    </citation>
    <scope>NUCLEOTIDE SEQUENCE [LARGE SCALE GENOMIC DNA]</scope>
    <source>
        <strain evidence="10 11">HHB10207 ss-3</strain>
    </source>
</reference>
<dbReference type="GO" id="GO:0005737">
    <property type="term" value="C:cytoplasm"/>
    <property type="evidence" value="ECO:0007669"/>
    <property type="project" value="UniProtKB-SubCell"/>
</dbReference>
<dbReference type="Pfam" id="PF25780">
    <property type="entry name" value="TPR_IPO5"/>
    <property type="match status" value="1"/>
</dbReference>
<gene>
    <name evidence="10" type="ORF">SISSUDRAFT_1054919</name>
</gene>
<evidence type="ECO:0000313" key="11">
    <source>
        <dbReference type="Proteomes" id="UP000076798"/>
    </source>
</evidence>
<proteinExistence type="predicted"/>
<dbReference type="InterPro" id="IPR058584">
    <property type="entry name" value="IMB1_TNPO1-like_TPR"/>
</dbReference>
<dbReference type="EMBL" id="KV428285">
    <property type="protein sequence ID" value="KZT32896.1"/>
    <property type="molecule type" value="Genomic_DNA"/>
</dbReference>
<keyword evidence="5" id="KW-0677">Repeat</keyword>
<dbReference type="PROSITE" id="PS50166">
    <property type="entry name" value="IMPORTIN_B_NT"/>
    <property type="match status" value="1"/>
</dbReference>
<evidence type="ECO:0000256" key="3">
    <source>
        <dbReference type="ARBA" id="ARBA00022448"/>
    </source>
</evidence>
<dbReference type="SUPFAM" id="SSF48371">
    <property type="entry name" value="ARM repeat"/>
    <property type="match status" value="2"/>
</dbReference>
<evidence type="ECO:0000256" key="1">
    <source>
        <dbReference type="ARBA" id="ARBA00004123"/>
    </source>
</evidence>
<dbReference type="InterPro" id="IPR057672">
    <property type="entry name" value="TPR_IPO4/5"/>
</dbReference>
<keyword evidence="4" id="KW-0963">Cytoplasm</keyword>
<keyword evidence="11" id="KW-1185">Reference proteome</keyword>
<dbReference type="InterPro" id="IPR021133">
    <property type="entry name" value="HEAT_type_2"/>
</dbReference>
<organism evidence="10 11">
    <name type="scientific">Sistotremastrum suecicum HHB10207 ss-3</name>
    <dbReference type="NCBI Taxonomy" id="1314776"/>
    <lineage>
        <taxon>Eukaryota</taxon>
        <taxon>Fungi</taxon>
        <taxon>Dikarya</taxon>
        <taxon>Basidiomycota</taxon>
        <taxon>Agaricomycotina</taxon>
        <taxon>Agaricomycetes</taxon>
        <taxon>Sistotremastrales</taxon>
        <taxon>Sistotremastraceae</taxon>
        <taxon>Sistotremastrum</taxon>
    </lineage>
</organism>
<dbReference type="Pfam" id="PF25574">
    <property type="entry name" value="TPR_IMB1"/>
    <property type="match status" value="1"/>
</dbReference>
<dbReference type="PROSITE" id="PS50077">
    <property type="entry name" value="HEAT_REPEAT"/>
    <property type="match status" value="1"/>
</dbReference>
<dbReference type="SMART" id="SM00913">
    <property type="entry name" value="IBN_N"/>
    <property type="match status" value="1"/>
</dbReference>
<accession>A0A165Y5B2</accession>
<comment type="subcellular location">
    <subcellularLocation>
        <location evidence="2">Cytoplasm</location>
    </subcellularLocation>
    <subcellularLocation>
        <location evidence="1">Nucleus</location>
    </subcellularLocation>
</comment>
<dbReference type="InterPro" id="IPR011989">
    <property type="entry name" value="ARM-like"/>
</dbReference>
<dbReference type="GO" id="GO:0031267">
    <property type="term" value="F:small GTPase binding"/>
    <property type="evidence" value="ECO:0007669"/>
    <property type="project" value="InterPro"/>
</dbReference>
<feature type="domain" description="Importin N-terminal" evidence="9">
    <location>
        <begin position="27"/>
        <end position="98"/>
    </location>
</feature>
<dbReference type="OrthoDB" id="7862313at2759"/>
<dbReference type="PANTHER" id="PTHR10527">
    <property type="entry name" value="IMPORTIN BETA"/>
    <property type="match status" value="1"/>
</dbReference>
<dbReference type="Pfam" id="PF03810">
    <property type="entry name" value="IBN_N"/>
    <property type="match status" value="1"/>
</dbReference>
<sequence>MANEFVQSLHHLLQQSTSPDTVAIKAATTTLNKQFWKNPQCIPALTSIIQSSPEQPVRQLAAVELRKRINASKLNLWAEVSQADREQIKSTLLPATMQEPVAIVRHSIARVIASIAVIELPASTWPELLPFLNQACTSAVSGQREVGIYILYAVLDGVTEGFQQHIPSLFTLFGGLLADPESLEVRVTTVRALGTIAQWLDADEKPLIASFQALIPSILAVTAQAIEAENEEYCRQIFDIIETLLILEIPLLSKHVPQLIEYTIAAGGNRNVPDELRVLALNALNWTVQYKKTRIQNQALAPNILRGLMPIGTEPEPEDIDDDAPSRSALRIIDALATSLPPSQVFPALKQLVTEYMSSADPNYRRCAMMSLGVSIEGCSEFMAPHMDQVWPVIEAGLQDQDATVRKAACTCVGCVCEWLEDDVISRHQVLVPAILSLIDQPITQPAACTALDALLEILGTVIDQYLDPIMTRLIVMLDTTPIKTKSVITGAIGSAAHASKEKFAPYFEPTIQKLSPHLQLTNEGEEIELRGITVDAIGTFAEAVGKDAFRPYFAEMMKQAFLGIELGSARLRECSFLFFGVMSRVFEEEFAIYLPTVVPALLSSLKQLEHGEIGEEELKQSVEAFDSSSQADTSSASIDITEIASDLEDLDVDKLLEVNSAIAVEKEIAADTFGALFLSTRNHFLPFVESATVELLALLEHYYEGIRKSAVESLLEFIRVFYELSDPVDWEQGAASAVPLNPRVKDLINHVLPALLNMVETEDNKSVVSSLCVGIAETLQKVGPGFVENKLEEIGNLVKSILENKAMCQQDPDQDDEDPAGAEEDQAEFDSVLISSAGDVVAAMAATLGRDFVGALEVFYPLIAKYYKKKRSLSDRSSAVGTIAEIISGMKGAITPFTDRILQLVLKALSDEDAEVHSNASFAIGLLVENTEVDLSSQYPTILTALQHHFQLAPDAPSAKLNARDNAAGAVARLITRNVAALPLDKVLPVLFGVLPLRNDLLENRPIFKAIFYLFRVNPQAMSPYIDQLLPVFAHVLDPNGGDQLGDEGRAELIQLVAALNAELPGKVQAAGLGAYL</sequence>
<dbReference type="Proteomes" id="UP000076798">
    <property type="component" value="Unassembled WGS sequence"/>
</dbReference>
<evidence type="ECO:0000256" key="5">
    <source>
        <dbReference type="ARBA" id="ARBA00022737"/>
    </source>
</evidence>
<evidence type="ECO:0000256" key="4">
    <source>
        <dbReference type="ARBA" id="ARBA00022490"/>
    </source>
</evidence>
<keyword evidence="7" id="KW-0539">Nucleus</keyword>
<protein>
    <submittedName>
        <fullName evidence="10">ARM repeat-containing protein</fullName>
    </submittedName>
</protein>
<evidence type="ECO:0000259" key="9">
    <source>
        <dbReference type="PROSITE" id="PS50166"/>
    </source>
</evidence>
<name>A0A165Y5B2_9AGAM</name>